<evidence type="ECO:0000256" key="10">
    <source>
        <dbReference type="ARBA" id="ARBA00016560"/>
    </source>
</evidence>
<dbReference type="SUPFAM" id="SSF50974">
    <property type="entry name" value="Nitrous oxide reductase, N-terminal domain"/>
    <property type="match status" value="1"/>
</dbReference>
<evidence type="ECO:0000256" key="2">
    <source>
        <dbReference type="ARBA" id="ARBA00001935"/>
    </source>
</evidence>
<evidence type="ECO:0000256" key="5">
    <source>
        <dbReference type="ARBA" id="ARBA00004779"/>
    </source>
</evidence>
<evidence type="ECO:0000256" key="18">
    <source>
        <dbReference type="ARBA" id="ARBA00032847"/>
    </source>
</evidence>
<evidence type="ECO:0000256" key="1">
    <source>
        <dbReference type="ARBA" id="ARBA00001913"/>
    </source>
</evidence>
<keyword evidence="21" id="KW-0812">Transmembrane</keyword>
<dbReference type="GO" id="GO:0050304">
    <property type="term" value="F:nitrous-oxide reductase activity"/>
    <property type="evidence" value="ECO:0007669"/>
    <property type="project" value="UniProtKB-EC"/>
</dbReference>
<feature type="domain" description="Cytochrome oxidase subunit II copper A binding" evidence="22">
    <location>
        <begin position="562"/>
        <end position="660"/>
    </location>
</feature>
<sequence length="660" mass="72087">MATDRQKGKGTADDLARRKFLSAAAAAGLGGTGLAVGLASCDRPDKTATTAAPAASGSGPGETAPAPGAATRVGGTHGGHEVPPGQLDPYYGFWSGGHSGEFRVLAVPSMREIKRIPVFQPDPLSGWGQTNESKKILGTRPDGSLKFSNGDSHHPVASYANGTYDGKYAWTNDKLNTRIARIRLDTFECDKITELPNVQGLHGACPDKRDPVDANINHTTRLFVGAEFGIPLPNDGKDMENPAKYGSLVTCIDAETMEVRWQCQMDGNMDLLATSYDGKLAAWNQYNSENGLKFADMMVAERDNVVFINVARIEQAVKDRKFKTIGDSKVPVVDGTKNGNKDPKTAVVCYVPIPKNPHGVNATPDGKYFIASGKLSPTCSVIDLSLMLKWFDGEVKEPRDTVVAEPELGLGPLHTTFDGKGNAFTTLFLDSQVVKWDVEAAIKAFKGDKNAKVVLDRIDCNYQPGHLNASMAETREADGKWLVVGSKFSKDRFLPVGPLHSENEQLFDIGGEKMKLIGDHPAHPEPHDFIIVRRDKVKTRQVYNLDDFPNPIKDFKDSRLERKGNKVTVFLAAGAPQFSLPDFKVKRGDEVTIVLTNIDKVEDLTHGIGIQNYSVNMIVNPGETKSVTFKADKPGVYWCYCTHFCHALHLEMRSRMLVEA</sequence>
<dbReference type="Pfam" id="PF18793">
    <property type="entry name" value="nos_propeller_2"/>
    <property type="match status" value="1"/>
</dbReference>
<comment type="pathway">
    <text evidence="5">Nitrogen metabolism; nitrate reduction (denitrification); dinitrogen from nitrate: step 4/4.</text>
</comment>
<dbReference type="GO" id="GO:0042597">
    <property type="term" value="C:periplasmic space"/>
    <property type="evidence" value="ECO:0007669"/>
    <property type="project" value="UniProtKB-SubCell"/>
</dbReference>
<dbReference type="InterPro" id="IPR041142">
    <property type="entry name" value="NOS_propeller_2"/>
</dbReference>
<comment type="cofactor">
    <cofactor evidence="1">
        <name>Ca(2+)</name>
        <dbReference type="ChEBI" id="CHEBI:29108"/>
    </cofactor>
</comment>
<keyword evidence="24" id="KW-1185">Reference proteome</keyword>
<accession>A0A127JQP0</accession>
<dbReference type="PANTHER" id="PTHR42838">
    <property type="entry name" value="CYTOCHROME C OXIDASE SUBUNIT II"/>
    <property type="match status" value="1"/>
</dbReference>
<proteinExistence type="inferred from homology"/>
<protein>
    <recommendedName>
        <fullName evidence="10">Nitrous-oxide reductase</fullName>
        <ecNumber evidence="9">1.7.2.4</ecNumber>
    </recommendedName>
    <alternativeName>
        <fullName evidence="17">N(2)OR</fullName>
    </alternativeName>
    <alternativeName>
        <fullName evidence="18">N2O reductase</fullName>
    </alternativeName>
</protein>
<evidence type="ECO:0000313" key="24">
    <source>
        <dbReference type="Proteomes" id="UP000070433"/>
    </source>
</evidence>
<dbReference type="UniPathway" id="UPA00652">
    <property type="reaction ID" value="UER00709"/>
</dbReference>
<evidence type="ECO:0000256" key="13">
    <source>
        <dbReference type="ARBA" id="ARBA00022764"/>
    </source>
</evidence>
<dbReference type="InterPro" id="IPR006311">
    <property type="entry name" value="TAT_signal"/>
</dbReference>
<dbReference type="AlphaFoldDB" id="A0A127JQP0"/>
<evidence type="ECO:0000256" key="12">
    <source>
        <dbReference type="ARBA" id="ARBA00022729"/>
    </source>
</evidence>
<evidence type="ECO:0000256" key="21">
    <source>
        <dbReference type="SAM" id="Phobius"/>
    </source>
</evidence>
<keyword evidence="14" id="KW-0106">Calcium</keyword>
<evidence type="ECO:0000313" key="23">
    <source>
        <dbReference type="EMBL" id="AMO22290.1"/>
    </source>
</evidence>
<dbReference type="Pfam" id="PF18764">
    <property type="entry name" value="nos_propeller"/>
    <property type="match status" value="1"/>
</dbReference>
<dbReference type="InterPro" id="IPR023644">
    <property type="entry name" value="NO_Rdtase"/>
</dbReference>
<evidence type="ECO:0000256" key="17">
    <source>
        <dbReference type="ARBA" id="ARBA00031077"/>
    </source>
</evidence>
<name>A0A127JQP0_9BURK</name>
<dbReference type="GO" id="GO:0016020">
    <property type="term" value="C:membrane"/>
    <property type="evidence" value="ECO:0007669"/>
    <property type="project" value="InterPro"/>
</dbReference>
<dbReference type="EMBL" id="CP010951">
    <property type="protein sequence ID" value="AMO22290.1"/>
    <property type="molecule type" value="Genomic_DNA"/>
</dbReference>
<evidence type="ECO:0000256" key="14">
    <source>
        <dbReference type="ARBA" id="ARBA00022837"/>
    </source>
</evidence>
<dbReference type="OrthoDB" id="9759695at2"/>
<dbReference type="InterPro" id="IPR002429">
    <property type="entry name" value="CcO_II-like_C"/>
</dbReference>
<dbReference type="GO" id="GO:0019333">
    <property type="term" value="P:denitrification pathway"/>
    <property type="evidence" value="ECO:0007669"/>
    <property type="project" value="UniProtKB-UniPathway"/>
</dbReference>
<dbReference type="NCBIfam" id="TIGR04244">
    <property type="entry name" value="nitrous_NosZ_RR"/>
    <property type="match status" value="1"/>
</dbReference>
<evidence type="ECO:0000256" key="6">
    <source>
        <dbReference type="ARBA" id="ARBA00006790"/>
    </source>
</evidence>
<dbReference type="PROSITE" id="PS50857">
    <property type="entry name" value="COX2_CUA"/>
    <property type="match status" value="1"/>
</dbReference>
<comment type="subcellular location">
    <subcellularLocation>
        <location evidence="4">Periplasm</location>
    </subcellularLocation>
</comment>
<evidence type="ECO:0000256" key="7">
    <source>
        <dbReference type="ARBA" id="ARBA00010372"/>
    </source>
</evidence>
<dbReference type="SUPFAM" id="SSF49503">
    <property type="entry name" value="Cupredoxins"/>
    <property type="match status" value="1"/>
</dbReference>
<dbReference type="PATRIC" id="fig|94132.3.peg.902"/>
<dbReference type="PANTHER" id="PTHR42838:SF2">
    <property type="entry name" value="NITROUS-OXIDE REDUCTASE"/>
    <property type="match status" value="1"/>
</dbReference>
<comment type="subunit">
    <text evidence="8">Homodimer.</text>
</comment>
<keyword evidence="16" id="KW-0186">Copper</keyword>
<keyword evidence="11" id="KW-0479">Metal-binding</keyword>
<keyword evidence="15 23" id="KW-0560">Oxidoreductase</keyword>
<dbReference type="InterPro" id="IPR034205">
    <property type="entry name" value="N2OR_C"/>
</dbReference>
<evidence type="ECO:0000256" key="3">
    <source>
        <dbReference type="ARBA" id="ARBA00003034"/>
    </source>
</evidence>
<keyword evidence="21" id="KW-0472">Membrane</keyword>
<dbReference type="GO" id="GO:0005509">
    <property type="term" value="F:calcium ion binding"/>
    <property type="evidence" value="ECO:0007669"/>
    <property type="project" value="InterPro"/>
</dbReference>
<comment type="function">
    <text evidence="3">Nitrous-oxide reductase is part of a bacterial respiratory system which is activated under anaerobic conditions in the presence of nitrate or nitrous oxide.</text>
</comment>
<evidence type="ECO:0000256" key="4">
    <source>
        <dbReference type="ARBA" id="ARBA00004418"/>
    </source>
</evidence>
<evidence type="ECO:0000259" key="22">
    <source>
        <dbReference type="PROSITE" id="PS50857"/>
    </source>
</evidence>
<organism evidence="23 24">
    <name type="scientific">Ramlibacter tataouinensis</name>
    <dbReference type="NCBI Taxonomy" id="94132"/>
    <lineage>
        <taxon>Bacteria</taxon>
        <taxon>Pseudomonadati</taxon>
        <taxon>Pseudomonadota</taxon>
        <taxon>Betaproteobacteria</taxon>
        <taxon>Burkholderiales</taxon>
        <taxon>Comamonadaceae</taxon>
        <taxon>Ramlibacter</taxon>
    </lineage>
</organism>
<comment type="catalytic activity">
    <reaction evidence="19">
        <text>N2 + 2 Fe(III)-[cytochrome c] + H2O = nitrous oxide + 2 Fe(II)-[cytochrome c] + 2 H(+)</text>
        <dbReference type="Rhea" id="RHEA:43108"/>
        <dbReference type="Rhea" id="RHEA-COMP:10350"/>
        <dbReference type="Rhea" id="RHEA-COMP:14399"/>
        <dbReference type="ChEBI" id="CHEBI:15377"/>
        <dbReference type="ChEBI" id="CHEBI:15378"/>
        <dbReference type="ChEBI" id="CHEBI:17045"/>
        <dbReference type="ChEBI" id="CHEBI:17997"/>
        <dbReference type="ChEBI" id="CHEBI:29033"/>
        <dbReference type="ChEBI" id="CHEBI:29034"/>
        <dbReference type="EC" id="1.7.2.4"/>
    </reaction>
</comment>
<keyword evidence="13" id="KW-0574">Periplasm</keyword>
<dbReference type="InterPro" id="IPR041114">
    <property type="entry name" value="Nos_propeller"/>
</dbReference>
<feature type="region of interest" description="Disordered" evidence="20">
    <location>
        <begin position="45"/>
        <end position="84"/>
    </location>
</feature>
<evidence type="ECO:0000256" key="15">
    <source>
        <dbReference type="ARBA" id="ARBA00023002"/>
    </source>
</evidence>
<dbReference type="Gene3D" id="2.60.40.420">
    <property type="entry name" value="Cupredoxins - blue copper proteins"/>
    <property type="match status" value="1"/>
</dbReference>
<evidence type="ECO:0000256" key="16">
    <source>
        <dbReference type="ARBA" id="ARBA00023008"/>
    </source>
</evidence>
<dbReference type="PROSITE" id="PS51318">
    <property type="entry name" value="TAT"/>
    <property type="match status" value="1"/>
</dbReference>
<keyword evidence="12" id="KW-0732">Signal</keyword>
<dbReference type="InterPro" id="IPR015943">
    <property type="entry name" value="WD40/YVTN_repeat-like_dom_sf"/>
</dbReference>
<dbReference type="Gene3D" id="2.130.10.10">
    <property type="entry name" value="YVTN repeat-like/Quinoprotein amine dehydrogenase"/>
    <property type="match status" value="1"/>
</dbReference>
<dbReference type="Proteomes" id="UP000070433">
    <property type="component" value="Chromosome"/>
</dbReference>
<comment type="similarity">
    <text evidence="6">In the C-terminal section; belongs to the cytochrome c oxidase subunit 2 family.</text>
</comment>
<dbReference type="InterPro" id="IPR051403">
    <property type="entry name" value="NosZ/Cyto_c_oxidase_sub2"/>
</dbReference>
<evidence type="ECO:0000256" key="9">
    <source>
        <dbReference type="ARBA" id="ARBA00011896"/>
    </source>
</evidence>
<dbReference type="InterPro" id="IPR011045">
    <property type="entry name" value="N2O_reductase_N"/>
</dbReference>
<evidence type="ECO:0000256" key="8">
    <source>
        <dbReference type="ARBA" id="ARBA00011738"/>
    </source>
</evidence>
<keyword evidence="21" id="KW-1133">Transmembrane helix</keyword>
<dbReference type="CDD" id="cd04223">
    <property type="entry name" value="N2OR_C"/>
    <property type="match status" value="1"/>
</dbReference>
<dbReference type="GO" id="GO:0004129">
    <property type="term" value="F:cytochrome-c oxidase activity"/>
    <property type="evidence" value="ECO:0007669"/>
    <property type="project" value="InterPro"/>
</dbReference>
<dbReference type="RefSeq" id="WP_061496597.1">
    <property type="nucleotide sequence ID" value="NZ_CP010951.1"/>
</dbReference>
<evidence type="ECO:0000256" key="19">
    <source>
        <dbReference type="ARBA" id="ARBA00049555"/>
    </source>
</evidence>
<dbReference type="EC" id="1.7.2.4" evidence="9"/>
<evidence type="ECO:0000256" key="20">
    <source>
        <dbReference type="SAM" id="MobiDB-lite"/>
    </source>
</evidence>
<reference evidence="23 24" key="1">
    <citation type="journal article" date="2014" name="Int. J. Syst. Evol. Microbiol.">
        <title>Ramlibacter solisilvae sp. nov., isolated from forest soil, and emended description of the genus Ramlibacter.</title>
        <authorList>
            <person name="Lee H.J."/>
            <person name="Lee S.H."/>
            <person name="Lee S.S."/>
            <person name="Lee J.S."/>
            <person name="Kim Y."/>
            <person name="Kim S.C."/>
            <person name="Jeon C.O."/>
        </authorList>
    </citation>
    <scope>NUCLEOTIDE SEQUENCE [LARGE SCALE GENOMIC DNA]</scope>
    <source>
        <strain evidence="23 24">5-10</strain>
    </source>
</reference>
<feature type="compositionally biased region" description="Low complexity" evidence="20">
    <location>
        <begin position="47"/>
        <end position="71"/>
    </location>
</feature>
<feature type="transmembrane region" description="Helical" evidence="21">
    <location>
        <begin position="20"/>
        <end position="39"/>
    </location>
</feature>
<comment type="similarity">
    <text evidence="7">Belongs to the NosZ family.</text>
</comment>
<dbReference type="InterPro" id="IPR008972">
    <property type="entry name" value="Cupredoxin"/>
</dbReference>
<evidence type="ECO:0000256" key="11">
    <source>
        <dbReference type="ARBA" id="ARBA00022723"/>
    </source>
</evidence>
<comment type="cofactor">
    <cofactor evidence="2">
        <name>Cu cation</name>
        <dbReference type="ChEBI" id="CHEBI:23378"/>
    </cofactor>
</comment>
<gene>
    <name evidence="23" type="ORF">UC35_04505</name>
</gene>
<dbReference type="GO" id="GO:0005507">
    <property type="term" value="F:copper ion binding"/>
    <property type="evidence" value="ECO:0007669"/>
    <property type="project" value="InterPro"/>
</dbReference>